<evidence type="ECO:0000313" key="2">
    <source>
        <dbReference type="Proteomes" id="UP000077755"/>
    </source>
</evidence>
<evidence type="ECO:0000313" key="1">
    <source>
        <dbReference type="EMBL" id="WOH08970.1"/>
    </source>
</evidence>
<protein>
    <submittedName>
        <fullName evidence="1">Uncharacterized protein</fullName>
    </submittedName>
</protein>
<sequence>MDAHDHLAVVDGSKMTWNVRVRVTRIWPSTIPNGVIVRWNLLLLDSEIVIMASTRISEFRGKRSCYVAKN</sequence>
<keyword evidence="2" id="KW-1185">Reference proteome</keyword>
<dbReference type="Proteomes" id="UP000077755">
    <property type="component" value="Chromosome 7"/>
</dbReference>
<dbReference type="AlphaFoldDB" id="A0AAF0XJ04"/>
<proteinExistence type="predicted"/>
<name>A0AAF0XJ04_DAUCS</name>
<organism evidence="1 2">
    <name type="scientific">Daucus carota subsp. sativus</name>
    <name type="common">Carrot</name>
    <dbReference type="NCBI Taxonomy" id="79200"/>
    <lineage>
        <taxon>Eukaryota</taxon>
        <taxon>Viridiplantae</taxon>
        <taxon>Streptophyta</taxon>
        <taxon>Embryophyta</taxon>
        <taxon>Tracheophyta</taxon>
        <taxon>Spermatophyta</taxon>
        <taxon>Magnoliopsida</taxon>
        <taxon>eudicotyledons</taxon>
        <taxon>Gunneridae</taxon>
        <taxon>Pentapetalae</taxon>
        <taxon>asterids</taxon>
        <taxon>campanulids</taxon>
        <taxon>Apiales</taxon>
        <taxon>Apiaceae</taxon>
        <taxon>Apioideae</taxon>
        <taxon>Scandiceae</taxon>
        <taxon>Daucinae</taxon>
        <taxon>Daucus</taxon>
        <taxon>Daucus sect. Daucus</taxon>
    </lineage>
</organism>
<reference evidence="1" key="2">
    <citation type="submission" date="2022-03" db="EMBL/GenBank/DDBJ databases">
        <title>Draft title - Genomic analysis of global carrot germplasm unveils the trajectory of domestication and the origin of high carotenoid orange carrot.</title>
        <authorList>
            <person name="Iorizzo M."/>
            <person name="Ellison S."/>
            <person name="Senalik D."/>
            <person name="Macko-Podgorni A."/>
            <person name="Grzebelus D."/>
            <person name="Bostan H."/>
            <person name="Rolling W."/>
            <person name="Curaba J."/>
            <person name="Simon P."/>
        </authorList>
    </citation>
    <scope>NUCLEOTIDE SEQUENCE</scope>
    <source>
        <tissue evidence="1">Leaf</tissue>
    </source>
</reference>
<accession>A0AAF0XJ04</accession>
<gene>
    <name evidence="1" type="ORF">DCAR_0728421</name>
</gene>
<reference evidence="1" key="1">
    <citation type="journal article" date="2016" name="Nat. Genet.">
        <title>A high-quality carrot genome assembly provides new insights into carotenoid accumulation and asterid genome evolution.</title>
        <authorList>
            <person name="Iorizzo M."/>
            <person name="Ellison S."/>
            <person name="Senalik D."/>
            <person name="Zeng P."/>
            <person name="Satapoomin P."/>
            <person name="Huang J."/>
            <person name="Bowman M."/>
            <person name="Iovene M."/>
            <person name="Sanseverino W."/>
            <person name="Cavagnaro P."/>
            <person name="Yildiz M."/>
            <person name="Macko-Podgorni A."/>
            <person name="Moranska E."/>
            <person name="Grzebelus E."/>
            <person name="Grzebelus D."/>
            <person name="Ashrafi H."/>
            <person name="Zheng Z."/>
            <person name="Cheng S."/>
            <person name="Spooner D."/>
            <person name="Van Deynze A."/>
            <person name="Simon P."/>
        </authorList>
    </citation>
    <scope>NUCLEOTIDE SEQUENCE</scope>
    <source>
        <tissue evidence="1">Leaf</tissue>
    </source>
</reference>
<dbReference type="EMBL" id="CP093349">
    <property type="protein sequence ID" value="WOH08970.1"/>
    <property type="molecule type" value="Genomic_DNA"/>
</dbReference>